<dbReference type="InterPro" id="IPR014710">
    <property type="entry name" value="RmlC-like_jellyroll"/>
</dbReference>
<feature type="domain" description="Cupin type-2" evidence="1">
    <location>
        <begin position="142"/>
        <end position="210"/>
    </location>
</feature>
<proteinExistence type="predicted"/>
<evidence type="ECO:0000259" key="1">
    <source>
        <dbReference type="Pfam" id="PF07883"/>
    </source>
</evidence>
<dbReference type="STRING" id="388467.A19Y_1632"/>
<dbReference type="Proteomes" id="UP000027395">
    <property type="component" value="Chromosome"/>
</dbReference>
<dbReference type="SUPFAM" id="SSF51182">
    <property type="entry name" value="RmlC-like cupins"/>
    <property type="match status" value="1"/>
</dbReference>
<name>A0A073CRI2_PLAA1</name>
<gene>
    <name evidence="2" type="primary">aerE</name>
    <name evidence="2" type="ORF">A19Y_1632</name>
</gene>
<dbReference type="PANTHER" id="PTHR40112:SF1">
    <property type="entry name" value="H2HPP ISOMERASE"/>
    <property type="match status" value="1"/>
</dbReference>
<reference evidence="2 3" key="1">
    <citation type="journal article" date="2014" name="Appl. Environ. Microbiol.">
        <title>Elucidation of insertion elements encoded on plasmids and in vitro construction of shuttle vectors from the toxic cyanobacterium Planktothrix.</title>
        <authorList>
            <person name="Christiansen G."/>
            <person name="Goesmann A."/>
            <person name="Kurmayer R."/>
        </authorList>
    </citation>
    <scope>NUCLEOTIDE SEQUENCE [LARGE SCALE GENOMIC DNA]</scope>
    <source>
        <strain evidence="2 3">NIVA-CYA 126/8</strain>
    </source>
</reference>
<dbReference type="RefSeq" id="WP_042153480.1">
    <property type="nucleotide sequence ID" value="NZ_CM002803.1"/>
</dbReference>
<dbReference type="EMBL" id="CM002803">
    <property type="protein sequence ID" value="KEI66645.1"/>
    <property type="molecule type" value="Genomic_DNA"/>
</dbReference>
<protein>
    <submittedName>
        <fullName evidence="2">AerE</fullName>
    </submittedName>
</protein>
<dbReference type="AlphaFoldDB" id="A0A073CRI2"/>
<dbReference type="PANTHER" id="PTHR40112">
    <property type="entry name" value="H2HPP ISOMERASE"/>
    <property type="match status" value="1"/>
</dbReference>
<evidence type="ECO:0000313" key="3">
    <source>
        <dbReference type="Proteomes" id="UP000027395"/>
    </source>
</evidence>
<dbReference type="Pfam" id="PF07883">
    <property type="entry name" value="Cupin_2"/>
    <property type="match status" value="1"/>
</dbReference>
<dbReference type="CDD" id="cd10547">
    <property type="entry name" value="cupin_BacB_C"/>
    <property type="match status" value="1"/>
</dbReference>
<dbReference type="eggNOG" id="COG0662">
    <property type="taxonomic scope" value="Bacteria"/>
</dbReference>
<dbReference type="eggNOG" id="COG1917">
    <property type="taxonomic scope" value="Bacteria"/>
</dbReference>
<dbReference type="HOGENOM" id="CLU_1459735_0_0_3"/>
<organism evidence="2 3">
    <name type="scientific">Planktothrix agardhii (strain NIVA-CYA 126/8)</name>
    <dbReference type="NCBI Taxonomy" id="388467"/>
    <lineage>
        <taxon>Bacteria</taxon>
        <taxon>Bacillati</taxon>
        <taxon>Cyanobacteriota</taxon>
        <taxon>Cyanophyceae</taxon>
        <taxon>Oscillatoriophycideae</taxon>
        <taxon>Oscillatoriales</taxon>
        <taxon>Microcoleaceae</taxon>
        <taxon>Planktothrix</taxon>
    </lineage>
</organism>
<dbReference type="InterPro" id="IPR052535">
    <property type="entry name" value="Bacilysin_H2HPP_isomerase"/>
</dbReference>
<evidence type="ECO:0000313" key="2">
    <source>
        <dbReference type="EMBL" id="KEI66645.1"/>
    </source>
</evidence>
<dbReference type="Gene3D" id="2.60.120.10">
    <property type="entry name" value="Jelly Rolls"/>
    <property type="match status" value="2"/>
</dbReference>
<dbReference type="InterPro" id="IPR013096">
    <property type="entry name" value="Cupin_2"/>
</dbReference>
<keyword evidence="3" id="KW-1185">Reference proteome</keyword>
<accession>A0A073CRI2</accession>
<dbReference type="CDD" id="cd20307">
    <property type="entry name" value="cupin_BacB_N"/>
    <property type="match status" value="1"/>
</dbReference>
<dbReference type="InterPro" id="IPR011051">
    <property type="entry name" value="RmlC_Cupin_sf"/>
</dbReference>
<dbReference type="PATRIC" id="fig|388467.6.peg.1567"/>
<sequence length="213" mass="23300">MPTFFPEGKTININGEVGLLAFQCQDTVVQLAAIAPGAIFPLHQHTESQIGMIFNGNLEMNLNGNKTVIQPLDHLYVAGANVLHGSANLLPETILGFDVKRIINPPRQGEDKPTILRVTPTENHATGLPCQSVTGSWFEIMITQIPPGKTIPKHQSSCQKMGIILNGKLDVYVGGEEQQLAYGNIYYAPPEIPHEISNFTDETVSLLDIFITQ</sequence>